<reference evidence="1" key="1">
    <citation type="submission" date="2020-08" db="EMBL/GenBank/DDBJ databases">
        <title>Multicomponent nature underlies the extraordinary mechanical properties of spider dragline silk.</title>
        <authorList>
            <person name="Kono N."/>
            <person name="Nakamura H."/>
            <person name="Mori M."/>
            <person name="Yoshida Y."/>
            <person name="Ohtoshi R."/>
            <person name="Malay A.D."/>
            <person name="Moran D.A.P."/>
            <person name="Tomita M."/>
            <person name="Numata K."/>
            <person name="Arakawa K."/>
        </authorList>
    </citation>
    <scope>NUCLEOTIDE SEQUENCE</scope>
</reference>
<proteinExistence type="predicted"/>
<sequence length="87" mass="10203">MDRESTSQKAMLLNELNLYQKQLLMLSFCNEDKFSRTLFYHQVPSSTWDSKNKKWSRRKVGPYLSDHPETKSTDAIGRVYTVNPNNS</sequence>
<dbReference type="EMBL" id="BMAV01006438">
    <property type="protein sequence ID" value="GFY48407.1"/>
    <property type="molecule type" value="Genomic_DNA"/>
</dbReference>
<gene>
    <name evidence="1" type="ORF">TNIN_90471</name>
</gene>
<keyword evidence="2" id="KW-1185">Reference proteome</keyword>
<dbReference type="OrthoDB" id="10437845at2759"/>
<organism evidence="1 2">
    <name type="scientific">Trichonephila inaurata madagascariensis</name>
    <dbReference type="NCBI Taxonomy" id="2747483"/>
    <lineage>
        <taxon>Eukaryota</taxon>
        <taxon>Metazoa</taxon>
        <taxon>Ecdysozoa</taxon>
        <taxon>Arthropoda</taxon>
        <taxon>Chelicerata</taxon>
        <taxon>Arachnida</taxon>
        <taxon>Araneae</taxon>
        <taxon>Araneomorphae</taxon>
        <taxon>Entelegynae</taxon>
        <taxon>Araneoidea</taxon>
        <taxon>Nephilidae</taxon>
        <taxon>Trichonephila</taxon>
        <taxon>Trichonephila inaurata</taxon>
    </lineage>
</organism>
<comment type="caution">
    <text evidence="1">The sequence shown here is derived from an EMBL/GenBank/DDBJ whole genome shotgun (WGS) entry which is preliminary data.</text>
</comment>
<evidence type="ECO:0000313" key="2">
    <source>
        <dbReference type="Proteomes" id="UP000886998"/>
    </source>
</evidence>
<protein>
    <submittedName>
        <fullName evidence="1">Uncharacterized protein</fullName>
    </submittedName>
</protein>
<evidence type="ECO:0000313" key="1">
    <source>
        <dbReference type="EMBL" id="GFY48407.1"/>
    </source>
</evidence>
<dbReference type="Proteomes" id="UP000886998">
    <property type="component" value="Unassembled WGS sequence"/>
</dbReference>
<name>A0A8X7BZI8_9ARAC</name>
<dbReference type="AlphaFoldDB" id="A0A8X7BZI8"/>
<accession>A0A8X7BZI8</accession>